<proteinExistence type="predicted"/>
<dbReference type="Ensembl" id="ENSXCOT00000009015.1">
    <property type="protein sequence ID" value="ENSXCOP00000008909.1"/>
    <property type="gene ID" value="ENSXCOG00000006793.1"/>
</dbReference>
<dbReference type="InterPro" id="IPR013083">
    <property type="entry name" value="Znf_RING/FYVE/PHD"/>
</dbReference>
<protein>
    <recommendedName>
        <fullName evidence="6">RING-type domain-containing protein</fullName>
    </recommendedName>
</protein>
<dbReference type="SMART" id="SM00336">
    <property type="entry name" value="BBOX"/>
    <property type="match status" value="1"/>
</dbReference>
<evidence type="ECO:0000256" key="5">
    <source>
        <dbReference type="SAM" id="Coils"/>
    </source>
</evidence>
<organism evidence="7 8">
    <name type="scientific">Xiphophorus couchianus</name>
    <name type="common">Monterrey platyfish</name>
    <dbReference type="NCBI Taxonomy" id="32473"/>
    <lineage>
        <taxon>Eukaryota</taxon>
        <taxon>Metazoa</taxon>
        <taxon>Chordata</taxon>
        <taxon>Craniata</taxon>
        <taxon>Vertebrata</taxon>
        <taxon>Euteleostomi</taxon>
        <taxon>Actinopterygii</taxon>
        <taxon>Neopterygii</taxon>
        <taxon>Teleostei</taxon>
        <taxon>Neoteleostei</taxon>
        <taxon>Acanthomorphata</taxon>
        <taxon>Ovalentaria</taxon>
        <taxon>Atherinomorphae</taxon>
        <taxon>Cyprinodontiformes</taxon>
        <taxon>Poeciliidae</taxon>
        <taxon>Poeciliinae</taxon>
        <taxon>Xiphophorus</taxon>
    </lineage>
</organism>
<evidence type="ECO:0000256" key="2">
    <source>
        <dbReference type="ARBA" id="ARBA00022771"/>
    </source>
</evidence>
<dbReference type="InterPro" id="IPR001841">
    <property type="entry name" value="Znf_RING"/>
</dbReference>
<dbReference type="PANTHER" id="PTHR25465">
    <property type="entry name" value="B-BOX DOMAIN CONTAINING"/>
    <property type="match status" value="1"/>
</dbReference>
<keyword evidence="5" id="KW-0175">Coiled coil</keyword>
<evidence type="ECO:0000313" key="8">
    <source>
        <dbReference type="Proteomes" id="UP000261380"/>
    </source>
</evidence>
<dbReference type="Gene3D" id="3.30.40.10">
    <property type="entry name" value="Zinc/RING finger domain, C3HC4 (zinc finger)"/>
    <property type="match status" value="1"/>
</dbReference>
<keyword evidence="2 4" id="KW-0863">Zinc-finger</keyword>
<reference evidence="7" key="1">
    <citation type="submission" date="2025-08" db="UniProtKB">
        <authorList>
            <consortium name="Ensembl"/>
        </authorList>
    </citation>
    <scope>IDENTIFICATION</scope>
</reference>
<evidence type="ECO:0000256" key="4">
    <source>
        <dbReference type="PROSITE-ProRule" id="PRU00175"/>
    </source>
</evidence>
<dbReference type="InterPro" id="IPR058030">
    <property type="entry name" value="TRIM8/14/16/25/29/45/65_CC"/>
</dbReference>
<dbReference type="Gene3D" id="3.30.160.60">
    <property type="entry name" value="Classic Zinc Finger"/>
    <property type="match status" value="1"/>
</dbReference>
<keyword evidence="8" id="KW-1185">Reference proteome</keyword>
<dbReference type="GO" id="GO:0008270">
    <property type="term" value="F:zinc ion binding"/>
    <property type="evidence" value="ECO:0007669"/>
    <property type="project" value="UniProtKB-KW"/>
</dbReference>
<dbReference type="SUPFAM" id="SSF57850">
    <property type="entry name" value="RING/U-box"/>
    <property type="match status" value="1"/>
</dbReference>
<feature type="domain" description="RING-type" evidence="6">
    <location>
        <begin position="8"/>
        <end position="49"/>
    </location>
</feature>
<dbReference type="Pfam" id="PF00643">
    <property type="entry name" value="zf-B_box"/>
    <property type="match status" value="1"/>
</dbReference>
<dbReference type="PANTHER" id="PTHR25465:SF5">
    <property type="entry name" value="E3 UBIQUITIN_ISG15 LIGASE TRIM25-RELATED"/>
    <property type="match status" value="1"/>
</dbReference>
<dbReference type="Pfam" id="PF25600">
    <property type="entry name" value="TRIM_CC"/>
    <property type="match status" value="1"/>
</dbReference>
<feature type="coiled-coil region" evidence="5">
    <location>
        <begin position="124"/>
        <end position="219"/>
    </location>
</feature>
<dbReference type="Pfam" id="PF15227">
    <property type="entry name" value="zf-C3HC4_4"/>
    <property type="match status" value="1"/>
</dbReference>
<keyword evidence="1" id="KW-0479">Metal-binding</keyword>
<evidence type="ECO:0000259" key="6">
    <source>
        <dbReference type="PROSITE" id="PS50089"/>
    </source>
</evidence>
<dbReference type="InterPro" id="IPR000315">
    <property type="entry name" value="Znf_B-box"/>
</dbReference>
<sequence length="271" mass="31332">CASGLLHCSICLDLMKDPATIPCGHSYCLACIGSYWDAAEENPSCPQCRQRFSPRPVLVRSSVLAELVEEKRKRKKRKSGPQLEDSVFPLHSEVMKIFCRTDQSCICYLCLMDEHKGHQTLSAAAEMSNKQKELAARLQDVQRRIQGREQEVEKLQQVEKDIHRSADEALRNAEKIFTAVKQQIRSRQESEVNKVKELQEVLEEEIRDLRRRAAMVEELQQTSDHIRFLQNYSSLDRLGEASDPTRRFSPPDIMLNFFFFFYQLSIYDGSI</sequence>
<evidence type="ECO:0000256" key="3">
    <source>
        <dbReference type="ARBA" id="ARBA00022833"/>
    </source>
</evidence>
<dbReference type="InterPro" id="IPR051051">
    <property type="entry name" value="E3_ubiq-ligase_TRIM/RNF"/>
</dbReference>
<dbReference type="InterPro" id="IPR017907">
    <property type="entry name" value="Znf_RING_CS"/>
</dbReference>
<reference evidence="7" key="2">
    <citation type="submission" date="2025-09" db="UniProtKB">
        <authorList>
            <consortium name="Ensembl"/>
        </authorList>
    </citation>
    <scope>IDENTIFICATION</scope>
</reference>
<dbReference type="GeneTree" id="ENSGT01150000286950"/>
<dbReference type="SUPFAM" id="SSF57845">
    <property type="entry name" value="B-box zinc-binding domain"/>
    <property type="match status" value="1"/>
</dbReference>
<dbReference type="CDD" id="cd19769">
    <property type="entry name" value="Bbox2_TRIM16-like"/>
    <property type="match status" value="1"/>
</dbReference>
<keyword evidence="3" id="KW-0862">Zinc</keyword>
<dbReference type="Proteomes" id="UP000261380">
    <property type="component" value="Unplaced"/>
</dbReference>
<dbReference type="AlphaFoldDB" id="A0A3B5LM23"/>
<accession>A0A3B5LM23</accession>
<dbReference type="PROSITE" id="PS50089">
    <property type="entry name" value="ZF_RING_2"/>
    <property type="match status" value="1"/>
</dbReference>
<evidence type="ECO:0000313" key="7">
    <source>
        <dbReference type="Ensembl" id="ENSXCOP00000008909.1"/>
    </source>
</evidence>
<dbReference type="SMART" id="SM00184">
    <property type="entry name" value="RING"/>
    <property type="match status" value="1"/>
</dbReference>
<name>A0A3B5LM23_9TELE</name>
<evidence type="ECO:0000256" key="1">
    <source>
        <dbReference type="ARBA" id="ARBA00022723"/>
    </source>
</evidence>
<dbReference type="PROSITE" id="PS00518">
    <property type="entry name" value="ZF_RING_1"/>
    <property type="match status" value="1"/>
</dbReference>